<gene>
    <name evidence="2" type="ORF">VV02_12790</name>
</gene>
<dbReference type="OrthoDB" id="2570531at2"/>
<dbReference type="InterPro" id="IPR011009">
    <property type="entry name" value="Kinase-like_dom_sf"/>
</dbReference>
<dbReference type="Pfam" id="PF01636">
    <property type="entry name" value="APH"/>
    <property type="match status" value="1"/>
</dbReference>
<evidence type="ECO:0000313" key="3">
    <source>
        <dbReference type="Proteomes" id="UP000066480"/>
    </source>
</evidence>
<evidence type="ECO:0000313" key="2">
    <source>
        <dbReference type="EMBL" id="AKU16533.1"/>
    </source>
</evidence>
<accession>A0A0K1JIX2</accession>
<dbReference type="KEGG" id="lmoi:VV02_12790"/>
<dbReference type="AlphaFoldDB" id="A0A0K1JIX2"/>
<reference evidence="2 3" key="1">
    <citation type="submission" date="2015-03" db="EMBL/GenBank/DDBJ databases">
        <title>Luteipulveratus halotolerans sp. nov., a novel actinobacterium (Dermacoccaceae) from Sarawak, Malaysia.</title>
        <authorList>
            <person name="Juboi H."/>
            <person name="Basik A."/>
            <person name="Shamsul S.S."/>
            <person name="Arnold P."/>
            <person name="Schmitt E.K."/>
            <person name="Sanglier J.-J."/>
            <person name="Yeo T."/>
        </authorList>
    </citation>
    <scope>NUCLEOTIDE SEQUENCE [LARGE SCALE GENOMIC DNA]</scope>
    <source>
        <strain evidence="2 3">MN07-A0370</strain>
    </source>
</reference>
<dbReference type="EMBL" id="CP011112">
    <property type="protein sequence ID" value="AKU16533.1"/>
    <property type="molecule type" value="Genomic_DNA"/>
</dbReference>
<sequence>MDSTGVDYTRTSERITWDQVPPTVTQLLGEVVGAPVVGASTPVGSGFGSHYAGRVALADGRAVFAKVAPPWLDFPVRALRQEAYVLAHLPDSVPHARLAGQLEIDGWVGLAVDFIPGRMPGIPWTATDLDAAYQSVIDVGIADIGADLTVRQYGHGAPSSSAVQTREALRARRFTRPAEHEPTWLDEVLAEYGPDIVGLADHISTSEGDALVHNDLRPDNLLIDDAGRAVLLDWNWLTRGPVWIDFVGLLPMAHRQGLDISRWTQRPLVADAAADNIDAFLANLVVYFLAEQGRPPLPGCLPAMRQHQLLYAHDFVGLLADRRGWR</sequence>
<organism evidence="2 3">
    <name type="scientific">Luteipulveratus mongoliensis</name>
    <dbReference type="NCBI Taxonomy" id="571913"/>
    <lineage>
        <taxon>Bacteria</taxon>
        <taxon>Bacillati</taxon>
        <taxon>Actinomycetota</taxon>
        <taxon>Actinomycetes</taxon>
        <taxon>Micrococcales</taxon>
        <taxon>Dermacoccaceae</taxon>
        <taxon>Luteipulveratus</taxon>
    </lineage>
</organism>
<feature type="domain" description="Protein kinase" evidence="1">
    <location>
        <begin position="41"/>
        <end position="326"/>
    </location>
</feature>
<name>A0A0K1JIX2_9MICO</name>
<protein>
    <recommendedName>
        <fullName evidence="1">Protein kinase domain-containing protein</fullName>
    </recommendedName>
</protein>
<dbReference type="RefSeq" id="WP_052591921.1">
    <property type="nucleotide sequence ID" value="NZ_CP011112.1"/>
</dbReference>
<dbReference type="SUPFAM" id="SSF56112">
    <property type="entry name" value="Protein kinase-like (PK-like)"/>
    <property type="match status" value="1"/>
</dbReference>
<dbReference type="Gene3D" id="3.90.1200.10">
    <property type="match status" value="1"/>
</dbReference>
<dbReference type="InterPro" id="IPR002575">
    <property type="entry name" value="Aminoglycoside_PTrfase"/>
</dbReference>
<dbReference type="Proteomes" id="UP000066480">
    <property type="component" value="Chromosome"/>
</dbReference>
<evidence type="ECO:0000259" key="1">
    <source>
        <dbReference type="PROSITE" id="PS50011"/>
    </source>
</evidence>
<proteinExistence type="predicted"/>
<dbReference type="GO" id="GO:0005524">
    <property type="term" value="F:ATP binding"/>
    <property type="evidence" value="ECO:0007669"/>
    <property type="project" value="InterPro"/>
</dbReference>
<dbReference type="InterPro" id="IPR000719">
    <property type="entry name" value="Prot_kinase_dom"/>
</dbReference>
<dbReference type="STRING" id="571913.VV02_12790"/>
<dbReference type="GO" id="GO:0004672">
    <property type="term" value="F:protein kinase activity"/>
    <property type="evidence" value="ECO:0007669"/>
    <property type="project" value="InterPro"/>
</dbReference>
<keyword evidence="3" id="KW-1185">Reference proteome</keyword>
<dbReference type="PROSITE" id="PS50011">
    <property type="entry name" value="PROTEIN_KINASE_DOM"/>
    <property type="match status" value="1"/>
</dbReference>